<evidence type="ECO:0000313" key="1">
    <source>
        <dbReference type="EMBL" id="TBU27824.1"/>
    </source>
</evidence>
<dbReference type="PROSITE" id="PS51257">
    <property type="entry name" value="PROKAR_LIPOPROTEIN"/>
    <property type="match status" value="1"/>
</dbReference>
<gene>
    <name evidence="1" type="ORF">BD311DRAFT_366957</name>
</gene>
<accession>A0A4Q9MJT2</accession>
<organism evidence="1">
    <name type="scientific">Dichomitus squalens</name>
    <dbReference type="NCBI Taxonomy" id="114155"/>
    <lineage>
        <taxon>Eukaryota</taxon>
        <taxon>Fungi</taxon>
        <taxon>Dikarya</taxon>
        <taxon>Basidiomycota</taxon>
        <taxon>Agaricomycotina</taxon>
        <taxon>Agaricomycetes</taxon>
        <taxon>Polyporales</taxon>
        <taxon>Polyporaceae</taxon>
        <taxon>Dichomitus</taxon>
    </lineage>
</organism>
<dbReference type="AlphaFoldDB" id="A0A4Q9MJT2"/>
<dbReference type="EMBL" id="ML143428">
    <property type="protein sequence ID" value="TBU27824.1"/>
    <property type="molecule type" value="Genomic_DNA"/>
</dbReference>
<name>A0A4Q9MJT2_9APHY</name>
<sequence length="62" mass="7104">MQPRMHHAPPPFCAMFVSKYLSSMALLISSCLRRHLGKLYVILRFFALPPFRGTQTSPARAR</sequence>
<protein>
    <submittedName>
        <fullName evidence="1">Uncharacterized protein</fullName>
    </submittedName>
</protein>
<proteinExistence type="predicted"/>
<dbReference type="Proteomes" id="UP000292957">
    <property type="component" value="Unassembled WGS sequence"/>
</dbReference>
<reference evidence="1" key="1">
    <citation type="submission" date="2019-01" db="EMBL/GenBank/DDBJ databases">
        <title>Draft genome sequences of three monokaryotic isolates of the white-rot basidiomycete fungus Dichomitus squalens.</title>
        <authorList>
            <consortium name="DOE Joint Genome Institute"/>
            <person name="Lopez S.C."/>
            <person name="Andreopoulos B."/>
            <person name="Pangilinan J."/>
            <person name="Lipzen A."/>
            <person name="Riley R."/>
            <person name="Ahrendt S."/>
            <person name="Ng V."/>
            <person name="Barry K."/>
            <person name="Daum C."/>
            <person name="Grigoriev I.V."/>
            <person name="Hilden K.S."/>
            <person name="Makela M.R."/>
            <person name="de Vries R.P."/>
        </authorList>
    </citation>
    <scope>NUCLEOTIDE SEQUENCE [LARGE SCALE GENOMIC DNA]</scope>
    <source>
        <strain evidence="1">OM18370.1</strain>
    </source>
</reference>